<dbReference type="EMBL" id="KQ983089">
    <property type="protein sequence ID" value="KYQ47546.1"/>
    <property type="molecule type" value="Genomic_DNA"/>
</dbReference>
<accession>A0A151WIA3</accession>
<proteinExistence type="predicted"/>
<evidence type="ECO:0000313" key="2">
    <source>
        <dbReference type="Proteomes" id="UP000075809"/>
    </source>
</evidence>
<reference evidence="1 2" key="1">
    <citation type="submission" date="2015-09" db="EMBL/GenBank/DDBJ databases">
        <title>Trachymyrmex zeteki WGS genome.</title>
        <authorList>
            <person name="Nygaard S."/>
            <person name="Hu H."/>
            <person name="Boomsma J."/>
            <person name="Zhang G."/>
        </authorList>
    </citation>
    <scope>NUCLEOTIDE SEQUENCE [LARGE SCALE GENOMIC DNA]</scope>
    <source>
        <strain evidence="1">Tzet28-1</strain>
        <tissue evidence="1">Whole body</tissue>
    </source>
</reference>
<evidence type="ECO:0000313" key="1">
    <source>
        <dbReference type="EMBL" id="KYQ47546.1"/>
    </source>
</evidence>
<dbReference type="Proteomes" id="UP000075809">
    <property type="component" value="Unassembled WGS sequence"/>
</dbReference>
<gene>
    <name evidence="1" type="ORF">ALC60_13301</name>
</gene>
<name>A0A151WIA3_9HYME</name>
<dbReference type="AlphaFoldDB" id="A0A151WIA3"/>
<protein>
    <submittedName>
        <fullName evidence="1">Uncharacterized protein</fullName>
    </submittedName>
</protein>
<keyword evidence="2" id="KW-1185">Reference proteome</keyword>
<organism evidence="1 2">
    <name type="scientific">Mycetomoellerius zeteki</name>
    <dbReference type="NCBI Taxonomy" id="64791"/>
    <lineage>
        <taxon>Eukaryota</taxon>
        <taxon>Metazoa</taxon>
        <taxon>Ecdysozoa</taxon>
        <taxon>Arthropoda</taxon>
        <taxon>Hexapoda</taxon>
        <taxon>Insecta</taxon>
        <taxon>Pterygota</taxon>
        <taxon>Neoptera</taxon>
        <taxon>Endopterygota</taxon>
        <taxon>Hymenoptera</taxon>
        <taxon>Apocrita</taxon>
        <taxon>Aculeata</taxon>
        <taxon>Formicoidea</taxon>
        <taxon>Formicidae</taxon>
        <taxon>Myrmicinae</taxon>
        <taxon>Mycetomoellerius</taxon>
    </lineage>
</organism>
<sequence>MSSWRYSIALEKISSRTHRGRARCLYTRRRRIPDGLGSW</sequence>